<dbReference type="EMBL" id="BMFO01000003">
    <property type="protein sequence ID" value="GGF95782.1"/>
    <property type="molecule type" value="Genomic_DNA"/>
</dbReference>
<dbReference type="Pfam" id="PF07690">
    <property type="entry name" value="MFS_1"/>
    <property type="match status" value="1"/>
</dbReference>
<feature type="transmembrane region" description="Helical" evidence="8">
    <location>
        <begin position="57"/>
        <end position="77"/>
    </location>
</feature>
<comment type="caution">
    <text evidence="10">The sequence shown here is derived from an EMBL/GenBank/DDBJ whole genome shotgun (WGS) entry which is preliminary data.</text>
</comment>
<dbReference type="Gene3D" id="1.20.1250.20">
    <property type="entry name" value="MFS general substrate transporter like domains"/>
    <property type="match status" value="2"/>
</dbReference>
<dbReference type="GO" id="GO:0005886">
    <property type="term" value="C:plasma membrane"/>
    <property type="evidence" value="ECO:0007669"/>
    <property type="project" value="UniProtKB-SubCell"/>
</dbReference>
<dbReference type="RefSeq" id="WP_188449899.1">
    <property type="nucleotide sequence ID" value="NZ_BMFO01000003.1"/>
</dbReference>
<evidence type="ECO:0000256" key="1">
    <source>
        <dbReference type="ARBA" id="ARBA00004651"/>
    </source>
</evidence>
<feature type="transmembrane region" description="Helical" evidence="8">
    <location>
        <begin position="118"/>
        <end position="141"/>
    </location>
</feature>
<dbReference type="InterPro" id="IPR036259">
    <property type="entry name" value="MFS_trans_sf"/>
</dbReference>
<keyword evidence="5" id="KW-0769">Symport</keyword>
<keyword evidence="11" id="KW-1185">Reference proteome</keyword>
<name>A0A917CRD5_9GAMM</name>
<evidence type="ECO:0000256" key="6">
    <source>
        <dbReference type="ARBA" id="ARBA00022989"/>
    </source>
</evidence>
<feature type="transmembrane region" description="Helical" evidence="8">
    <location>
        <begin position="188"/>
        <end position="207"/>
    </location>
</feature>
<feature type="transmembrane region" description="Helical" evidence="8">
    <location>
        <begin position="337"/>
        <end position="359"/>
    </location>
</feature>
<feature type="transmembrane region" description="Helical" evidence="8">
    <location>
        <begin position="398"/>
        <end position="418"/>
    </location>
</feature>
<dbReference type="InterPro" id="IPR051084">
    <property type="entry name" value="H+-coupled_symporters"/>
</dbReference>
<evidence type="ECO:0000256" key="5">
    <source>
        <dbReference type="ARBA" id="ARBA00022847"/>
    </source>
</evidence>
<dbReference type="PANTHER" id="PTHR43528">
    <property type="entry name" value="ALPHA-KETOGLUTARATE PERMEASE"/>
    <property type="match status" value="1"/>
</dbReference>
<feature type="domain" description="Major facilitator superfamily (MFS) profile" evidence="9">
    <location>
        <begin position="15"/>
        <end position="422"/>
    </location>
</feature>
<evidence type="ECO:0000256" key="3">
    <source>
        <dbReference type="ARBA" id="ARBA00022475"/>
    </source>
</evidence>
<dbReference type="SUPFAM" id="SSF103473">
    <property type="entry name" value="MFS general substrate transporter"/>
    <property type="match status" value="1"/>
</dbReference>
<evidence type="ECO:0000313" key="11">
    <source>
        <dbReference type="Proteomes" id="UP000632858"/>
    </source>
</evidence>
<feature type="transmembrane region" description="Helical" evidence="8">
    <location>
        <begin position="153"/>
        <end position="176"/>
    </location>
</feature>
<feature type="transmembrane region" description="Helical" evidence="8">
    <location>
        <begin position="371"/>
        <end position="392"/>
    </location>
</feature>
<feature type="transmembrane region" description="Helical" evidence="8">
    <location>
        <begin position="249"/>
        <end position="268"/>
    </location>
</feature>
<dbReference type="PROSITE" id="PS50850">
    <property type="entry name" value="MFS"/>
    <property type="match status" value="1"/>
</dbReference>
<sequence length="425" mass="46086">MHNADRQLDRKDVKTLGLSALGGALEYYDFIIFVFLAGSIGQLFFPAEMPDWLKQLQVFGIFAAGYLARPLGGLLMAHFGDLAGRKRMFTFSLFLMAVPTFIMGLLPTYAQIGIAAPILLLLMRVLQGAAVGGEIPGACVFVSEHVPRRHVGLASGTLFSGFTTGILLGSLVAMAVNHYFPAEAVLDYAWRLPFLLGGVFGVFALYLRRWLEETPVFLAMKQEKALASELPLKTVLRGHKAQIWPSMLLTWYLSAGIVTLTLLTQSVLQTQFGYSAGDALFANSVMIVVLTGGCIFWGWAADRIGPYRALMAGSALLALTSYLFFLSVPAGLADTTALYSLAGFCLGSVAVVPMILVGLFPPAVRYSGFSFSYNVAYSVFGGFTPMLIALWLREDILAPAHYLALVSVIAFVLAPYLARRISSGR</sequence>
<dbReference type="GO" id="GO:0015293">
    <property type="term" value="F:symporter activity"/>
    <property type="evidence" value="ECO:0007669"/>
    <property type="project" value="UniProtKB-KW"/>
</dbReference>
<organism evidence="10 11">
    <name type="scientific">Arenimonas maotaiensis</name>
    <dbReference type="NCBI Taxonomy" id="1446479"/>
    <lineage>
        <taxon>Bacteria</taxon>
        <taxon>Pseudomonadati</taxon>
        <taxon>Pseudomonadota</taxon>
        <taxon>Gammaproteobacteria</taxon>
        <taxon>Lysobacterales</taxon>
        <taxon>Lysobacteraceae</taxon>
        <taxon>Arenimonas</taxon>
    </lineage>
</organism>
<evidence type="ECO:0000256" key="2">
    <source>
        <dbReference type="ARBA" id="ARBA00022448"/>
    </source>
</evidence>
<reference evidence="10" key="1">
    <citation type="journal article" date="2014" name="Int. J. Syst. Evol. Microbiol.">
        <title>Complete genome sequence of Corynebacterium casei LMG S-19264T (=DSM 44701T), isolated from a smear-ripened cheese.</title>
        <authorList>
            <consortium name="US DOE Joint Genome Institute (JGI-PGF)"/>
            <person name="Walter F."/>
            <person name="Albersmeier A."/>
            <person name="Kalinowski J."/>
            <person name="Ruckert C."/>
        </authorList>
    </citation>
    <scope>NUCLEOTIDE SEQUENCE</scope>
    <source>
        <strain evidence="10">CGMCC 1.12726</strain>
    </source>
</reference>
<proteinExistence type="predicted"/>
<feature type="transmembrane region" description="Helical" evidence="8">
    <location>
        <begin position="89"/>
        <end position="112"/>
    </location>
</feature>
<feature type="transmembrane region" description="Helical" evidence="8">
    <location>
        <begin position="27"/>
        <end position="45"/>
    </location>
</feature>
<keyword evidence="2" id="KW-0813">Transport</keyword>
<dbReference type="InterPro" id="IPR020846">
    <property type="entry name" value="MFS_dom"/>
</dbReference>
<evidence type="ECO:0000256" key="4">
    <source>
        <dbReference type="ARBA" id="ARBA00022692"/>
    </source>
</evidence>
<dbReference type="InterPro" id="IPR011701">
    <property type="entry name" value="MFS"/>
</dbReference>
<evidence type="ECO:0000256" key="7">
    <source>
        <dbReference type="ARBA" id="ARBA00023136"/>
    </source>
</evidence>
<evidence type="ECO:0000313" key="10">
    <source>
        <dbReference type="EMBL" id="GGF95782.1"/>
    </source>
</evidence>
<dbReference type="Proteomes" id="UP000632858">
    <property type="component" value="Unassembled WGS sequence"/>
</dbReference>
<evidence type="ECO:0000256" key="8">
    <source>
        <dbReference type="SAM" id="Phobius"/>
    </source>
</evidence>
<feature type="transmembrane region" description="Helical" evidence="8">
    <location>
        <begin position="280"/>
        <end position="300"/>
    </location>
</feature>
<accession>A0A917CRD5</accession>
<evidence type="ECO:0000259" key="9">
    <source>
        <dbReference type="PROSITE" id="PS50850"/>
    </source>
</evidence>
<keyword evidence="6 8" id="KW-1133">Transmembrane helix</keyword>
<dbReference type="FunFam" id="1.20.1250.20:FF:000001">
    <property type="entry name" value="Dicarboxylate MFS transporter"/>
    <property type="match status" value="1"/>
</dbReference>
<keyword evidence="7 8" id="KW-0472">Membrane</keyword>
<keyword evidence="4 8" id="KW-0812">Transmembrane</keyword>
<reference evidence="10" key="2">
    <citation type="submission" date="2020-09" db="EMBL/GenBank/DDBJ databases">
        <authorList>
            <person name="Sun Q."/>
            <person name="Zhou Y."/>
        </authorList>
    </citation>
    <scope>NUCLEOTIDE SEQUENCE</scope>
    <source>
        <strain evidence="10">CGMCC 1.12726</strain>
    </source>
</reference>
<gene>
    <name evidence="10" type="ORF">GCM10010960_16810</name>
</gene>
<comment type="subcellular location">
    <subcellularLocation>
        <location evidence="1">Cell membrane</location>
        <topology evidence="1">Multi-pass membrane protein</topology>
    </subcellularLocation>
</comment>
<feature type="transmembrane region" description="Helical" evidence="8">
    <location>
        <begin position="307"/>
        <end position="325"/>
    </location>
</feature>
<dbReference type="PANTHER" id="PTHR43528:SF7">
    <property type="entry name" value="MFS TRANSPORTER"/>
    <property type="match status" value="1"/>
</dbReference>
<protein>
    <submittedName>
        <fullName evidence="10">MFS transporter</fullName>
    </submittedName>
</protein>
<keyword evidence="3" id="KW-1003">Cell membrane</keyword>
<dbReference type="AlphaFoldDB" id="A0A917CRD5"/>